<dbReference type="GeneID" id="25255470"/>
<dbReference type="OMA" id="WFLCFEL"/>
<dbReference type="VEuPathDB" id="ToxoDB:ETH_00032020"/>
<dbReference type="EMBL" id="HG675735">
    <property type="protein sequence ID" value="CDJ42770.1"/>
    <property type="molecule type" value="Genomic_DNA"/>
</dbReference>
<dbReference type="RefSeq" id="XP_013233520.1">
    <property type="nucleotide sequence ID" value="XM_013378066.1"/>
</dbReference>
<evidence type="ECO:0000313" key="3">
    <source>
        <dbReference type="Proteomes" id="UP000030747"/>
    </source>
</evidence>
<sequence>MAGLSLHSDASTTTGYGVASEPRAAAAGNAAAGAAGPAASDECLSDAVCLLSSGTAAAQAALSLLPKLPGPLSVFGGPLADLWFLCFELFCCRLSLSPHQVQHRLQGALGSILERNTGGPLTGALGAPCGFAFLSYKEARTLVLRRAFPSQGAARVAAAAADLRGKNLHPREAVGMLLLLQLLHRRAQRVYALYEREPQKPLPHNTLISILLEALRPAEASAASALQKTLQQQSLQPSFEAFGSFLLLATEGPWKSLVPCAGGLPQGSLRQLPLPTNFSGPSVNKRPLEEEETSISASRRRVLHCVGDTHSQSAFESL</sequence>
<protein>
    <submittedName>
        <fullName evidence="2">Uncharacterized protein</fullName>
    </submittedName>
</protein>
<dbReference type="AlphaFoldDB" id="U6L4R9"/>
<dbReference type="Proteomes" id="UP000030747">
    <property type="component" value="Unassembled WGS sequence"/>
</dbReference>
<name>U6L4R9_EIMTE</name>
<dbReference type="VEuPathDB" id="ToxoDB:ETH2_1512600"/>
<organism evidence="2 3">
    <name type="scientific">Eimeria tenella</name>
    <name type="common">Coccidian parasite</name>
    <dbReference type="NCBI Taxonomy" id="5802"/>
    <lineage>
        <taxon>Eukaryota</taxon>
        <taxon>Sar</taxon>
        <taxon>Alveolata</taxon>
        <taxon>Apicomplexa</taxon>
        <taxon>Conoidasida</taxon>
        <taxon>Coccidia</taxon>
        <taxon>Eucoccidiorida</taxon>
        <taxon>Eimeriorina</taxon>
        <taxon>Eimeriidae</taxon>
        <taxon>Eimeria</taxon>
    </lineage>
</organism>
<accession>U6L4R9</accession>
<reference evidence="2" key="1">
    <citation type="submission" date="2013-10" db="EMBL/GenBank/DDBJ databases">
        <title>Genomic analysis of the causative agents of coccidiosis in chickens.</title>
        <authorList>
            <person name="Reid A.J."/>
            <person name="Blake D."/>
            <person name="Billington K."/>
            <person name="Browne H."/>
            <person name="Dunn M."/>
            <person name="Hung S."/>
            <person name="Kawahara F."/>
            <person name="Miranda-Saavedra D."/>
            <person name="Mourier T."/>
            <person name="Nagra H."/>
            <person name="Otto T.D."/>
            <person name="Rawlings N."/>
            <person name="Sanchez A."/>
            <person name="Sanders M."/>
            <person name="Subramaniam C."/>
            <person name="Tay Y."/>
            <person name="Dear P."/>
            <person name="Doerig C."/>
            <person name="Gruber A."/>
            <person name="Parkinson J."/>
            <person name="Shirley M."/>
            <person name="Wan K.L."/>
            <person name="Berriman M."/>
            <person name="Tomley F."/>
            <person name="Pain A."/>
        </authorList>
    </citation>
    <scope>NUCLEOTIDE SEQUENCE [LARGE SCALE GENOMIC DNA]</scope>
    <source>
        <strain evidence="2">Houghton</strain>
    </source>
</reference>
<evidence type="ECO:0000313" key="2">
    <source>
        <dbReference type="EMBL" id="CDJ42770.1"/>
    </source>
</evidence>
<feature type="region of interest" description="Disordered" evidence="1">
    <location>
        <begin position="273"/>
        <end position="295"/>
    </location>
</feature>
<gene>
    <name evidence="2" type="ORF">ETH_00032020</name>
</gene>
<reference evidence="2" key="2">
    <citation type="submission" date="2013-10" db="EMBL/GenBank/DDBJ databases">
        <authorList>
            <person name="Aslett M."/>
        </authorList>
    </citation>
    <scope>NUCLEOTIDE SEQUENCE [LARGE SCALE GENOMIC DNA]</scope>
    <source>
        <strain evidence="2">Houghton</strain>
    </source>
</reference>
<dbReference type="OrthoDB" id="346686at2759"/>
<keyword evidence="3" id="KW-1185">Reference proteome</keyword>
<evidence type="ECO:0000256" key="1">
    <source>
        <dbReference type="SAM" id="MobiDB-lite"/>
    </source>
</evidence>
<proteinExistence type="predicted"/>